<name>A0ABN6D9N4_9BURK</name>
<sequence>MSTSLLLDVLALRPDRPALSDHEQSLSAAEVISAVHEMANKLTDCQVIAVLADNSVNWVLADLAALHLDAVHLPLPTFFSPAQMVNALTQAGVDTVLTDQPERITSLGLGFECRWTQGLLSLMCRQATRPALPKGCAKISFTSGSTGSPKGVCLSATGLMATAKAIQTTLSPLDIGKHLAVLPLSLLLENSAGIYAALLNGSQVHLPSLASLGWRGMAGFDPAALQQSAMAARPNSMILVPELLKVWTLYLLATQQHAPDSLRFVAVGGAHVDPALIRQARHAGIPAFEGYGLTECGSVVSLNQPGDEGTGVGRVLPHVQLRLDHGEVHLQTSAFLGYTGSPALPAQASHEFATGDLGQLDAQGHLHLMGRSKNLLISSFGRNISPEWVESVLLAQNAILQAVVLGDARPWLAAVVVPMPGMTQAQVDAAISQANTQLPDYARVKRWLISAPMTLTNGLATGNGRPMRSAIAQHFAQAIDSLYSTEETTS</sequence>
<dbReference type="Pfam" id="PF00501">
    <property type="entry name" value="AMP-binding"/>
    <property type="match status" value="1"/>
</dbReference>
<dbReference type="Gene3D" id="3.30.300.30">
    <property type="match status" value="1"/>
</dbReference>
<feature type="domain" description="AMP-dependent synthetase/ligase" evidence="2">
    <location>
        <begin position="12"/>
        <end position="323"/>
    </location>
</feature>
<dbReference type="EMBL" id="AP024238">
    <property type="protein sequence ID" value="BCO28458.1"/>
    <property type="molecule type" value="Genomic_DNA"/>
</dbReference>
<keyword evidence="1 3" id="KW-0436">Ligase</keyword>
<evidence type="ECO:0000313" key="4">
    <source>
        <dbReference type="Proteomes" id="UP000824366"/>
    </source>
</evidence>
<evidence type="ECO:0000259" key="2">
    <source>
        <dbReference type="Pfam" id="PF00501"/>
    </source>
</evidence>
<dbReference type="PROSITE" id="PS00455">
    <property type="entry name" value="AMP_BINDING"/>
    <property type="match status" value="1"/>
</dbReference>
<evidence type="ECO:0000313" key="3">
    <source>
        <dbReference type="EMBL" id="BCO28458.1"/>
    </source>
</evidence>
<dbReference type="InterPro" id="IPR045851">
    <property type="entry name" value="AMP-bd_C_sf"/>
</dbReference>
<dbReference type="InterPro" id="IPR000873">
    <property type="entry name" value="AMP-dep_synth/lig_dom"/>
</dbReference>
<organism evidence="3 4">
    <name type="scientific">Rhodoferax lithotrophicus</name>
    <dbReference type="NCBI Taxonomy" id="2798804"/>
    <lineage>
        <taxon>Bacteria</taxon>
        <taxon>Pseudomonadati</taxon>
        <taxon>Pseudomonadota</taxon>
        <taxon>Betaproteobacteria</taxon>
        <taxon>Burkholderiales</taxon>
        <taxon>Comamonadaceae</taxon>
        <taxon>Rhodoferax</taxon>
    </lineage>
</organism>
<proteinExistence type="predicted"/>
<evidence type="ECO:0000256" key="1">
    <source>
        <dbReference type="ARBA" id="ARBA00022598"/>
    </source>
</evidence>
<accession>A0ABN6D9N4</accession>
<dbReference type="RefSeq" id="WP_223904411.1">
    <property type="nucleotide sequence ID" value="NZ_AP024238.1"/>
</dbReference>
<dbReference type="SUPFAM" id="SSF56801">
    <property type="entry name" value="Acetyl-CoA synthetase-like"/>
    <property type="match status" value="1"/>
</dbReference>
<dbReference type="Pfam" id="PF23562">
    <property type="entry name" value="AMP-binding_C_3"/>
    <property type="match status" value="1"/>
</dbReference>
<protein>
    <submittedName>
        <fullName evidence="3">2-succinylbenzoate--CoA ligase</fullName>
    </submittedName>
</protein>
<dbReference type="GO" id="GO:0016874">
    <property type="term" value="F:ligase activity"/>
    <property type="evidence" value="ECO:0007669"/>
    <property type="project" value="UniProtKB-KW"/>
</dbReference>
<keyword evidence="4" id="KW-1185">Reference proteome</keyword>
<dbReference type="Gene3D" id="3.40.50.12780">
    <property type="entry name" value="N-terminal domain of ligase-like"/>
    <property type="match status" value="1"/>
</dbReference>
<dbReference type="PANTHER" id="PTHR43767">
    <property type="entry name" value="LONG-CHAIN-FATTY-ACID--COA LIGASE"/>
    <property type="match status" value="1"/>
</dbReference>
<gene>
    <name evidence="3" type="ORF">MIZ03_3364</name>
</gene>
<reference evidence="3 4" key="1">
    <citation type="journal article" date="2021" name="Microbiol. Spectr.">
        <title>A Single Bacterium Capable of Oxidation and Reduction of Iron at Circumneutral pH.</title>
        <authorList>
            <person name="Kato S."/>
            <person name="Ohkuma M."/>
        </authorList>
    </citation>
    <scope>NUCLEOTIDE SEQUENCE [LARGE SCALE GENOMIC DNA]</scope>
    <source>
        <strain evidence="3 4">MIZ03</strain>
    </source>
</reference>
<dbReference type="InterPro" id="IPR020845">
    <property type="entry name" value="AMP-binding_CS"/>
</dbReference>
<dbReference type="InterPro" id="IPR050237">
    <property type="entry name" value="ATP-dep_AMP-bd_enzyme"/>
</dbReference>
<dbReference type="InterPro" id="IPR042099">
    <property type="entry name" value="ANL_N_sf"/>
</dbReference>
<dbReference type="PANTHER" id="PTHR43767:SF8">
    <property type="entry name" value="LONG-CHAIN-FATTY-ACID--COA LIGASE"/>
    <property type="match status" value="1"/>
</dbReference>
<dbReference type="Proteomes" id="UP000824366">
    <property type="component" value="Chromosome"/>
</dbReference>